<evidence type="ECO:0000256" key="9">
    <source>
        <dbReference type="ARBA" id="ARBA00022842"/>
    </source>
</evidence>
<name>A0A4P6U254_STRSO</name>
<evidence type="ECO:0000256" key="13">
    <source>
        <dbReference type="ARBA" id="ARBA00056274"/>
    </source>
</evidence>
<dbReference type="GO" id="GO:0005524">
    <property type="term" value="F:ATP binding"/>
    <property type="evidence" value="ECO:0007669"/>
    <property type="project" value="UniProtKB-KW"/>
</dbReference>
<dbReference type="KEGG" id="sseo:D0Z67_25890"/>
<evidence type="ECO:0000256" key="11">
    <source>
        <dbReference type="ARBA" id="ARBA00023211"/>
    </source>
</evidence>
<keyword evidence="4" id="KW-0479">Metal-binding</keyword>
<proteinExistence type="predicted"/>
<evidence type="ECO:0000313" key="18">
    <source>
        <dbReference type="EMBL" id="QBJ93373.1"/>
    </source>
</evidence>
<keyword evidence="5" id="KW-0547">Nucleotide-binding</keyword>
<dbReference type="SMART" id="SM00331">
    <property type="entry name" value="PP2C_SIG"/>
    <property type="match status" value="1"/>
</dbReference>
<evidence type="ECO:0000256" key="15">
    <source>
        <dbReference type="ARBA" id="ARBA00081350"/>
    </source>
</evidence>
<dbReference type="GO" id="GO:0004722">
    <property type="term" value="F:protein serine/threonine phosphatase activity"/>
    <property type="evidence" value="ECO:0007669"/>
    <property type="project" value="UniProtKB-EC"/>
</dbReference>
<keyword evidence="9" id="KW-0460">Magnesium</keyword>
<evidence type="ECO:0000256" key="12">
    <source>
        <dbReference type="ARBA" id="ARBA00047761"/>
    </source>
</evidence>
<comment type="catalytic activity">
    <reaction evidence="12">
        <text>O-phospho-L-seryl-[protein] + H2O = L-seryl-[protein] + phosphate</text>
        <dbReference type="Rhea" id="RHEA:20629"/>
        <dbReference type="Rhea" id="RHEA-COMP:9863"/>
        <dbReference type="Rhea" id="RHEA-COMP:11604"/>
        <dbReference type="ChEBI" id="CHEBI:15377"/>
        <dbReference type="ChEBI" id="CHEBI:29999"/>
        <dbReference type="ChEBI" id="CHEBI:43474"/>
        <dbReference type="ChEBI" id="CHEBI:83421"/>
        <dbReference type="EC" id="3.1.3.16"/>
    </reaction>
</comment>
<protein>
    <recommendedName>
        <fullName evidence="1">protein-serine/threonine phosphatase</fullName>
        <ecNumber evidence="1">3.1.3.16</ecNumber>
    </recommendedName>
    <alternativeName>
        <fullName evidence="15">Protein-serine/threonine phosphatase</fullName>
    </alternativeName>
    <alternativeName>
        <fullName evidence="14">Serine/threonine-protein kinase</fullName>
    </alternativeName>
</protein>
<dbReference type="EMBL" id="CP032229">
    <property type="protein sequence ID" value="QBJ93373.1"/>
    <property type="molecule type" value="Genomic_DNA"/>
</dbReference>
<dbReference type="PANTHER" id="PTHR43156">
    <property type="entry name" value="STAGE II SPORULATION PROTEIN E-RELATED"/>
    <property type="match status" value="1"/>
</dbReference>
<evidence type="ECO:0000256" key="8">
    <source>
        <dbReference type="ARBA" id="ARBA00022840"/>
    </source>
</evidence>
<gene>
    <name evidence="18" type="ORF">D0Z67_25890</name>
</gene>
<dbReference type="InterPro" id="IPR001932">
    <property type="entry name" value="PPM-type_phosphatase-like_dom"/>
</dbReference>
<dbReference type="PANTHER" id="PTHR43156:SF2">
    <property type="entry name" value="STAGE II SPORULATION PROTEIN E"/>
    <property type="match status" value="1"/>
</dbReference>
<dbReference type="InterPro" id="IPR052016">
    <property type="entry name" value="Bact_Sigma-Reg"/>
</dbReference>
<dbReference type="AlphaFoldDB" id="A0A4P6U254"/>
<sequence>MDGFDVDPALRDALDRLTLLDQTAGVLASTLDAAEGVSRVCRVLVPALADWSVGDLMDESGRLERVCVTRREQGTPMVGMTGVLPGVGEDSDDPWSRVLRGAGALLLSAERFEAGSETPDPLHALNSELFRRLGGASGVVAPLRARRRVLGALTLVRESGRAPFEEADLALVEGLAHRVALAVDNARLHTEVQTIAERLQRSLLPRLPVIGGLRIAARYTPAASSAQVGGDWYDSFTLPQGDISLIIGDVTGHDLQAAVAMSQIRNMLRGIACDRQEPPGRILRRLDLAMAVLYPHQTATCVYGLLKGPENGRYQLDWASAGHLPPLLITPAGDTTYLDSGRGMVLGVDPGSHRTGATTVLPPASTLLLYTDGLVERRGESLDHGLTRLRQHAATLVDQDLDVMCEELQAGLAPDAEDDVALIALRLPTSGG</sequence>
<dbReference type="EC" id="3.1.3.16" evidence="1"/>
<dbReference type="InterPro" id="IPR029016">
    <property type="entry name" value="GAF-like_dom_sf"/>
</dbReference>
<dbReference type="RefSeq" id="WP_037775086.1">
    <property type="nucleotide sequence ID" value="NZ_CP032229.1"/>
</dbReference>
<dbReference type="InterPro" id="IPR036457">
    <property type="entry name" value="PPM-type-like_dom_sf"/>
</dbReference>
<dbReference type="SUPFAM" id="SSF55781">
    <property type="entry name" value="GAF domain-like"/>
    <property type="match status" value="1"/>
</dbReference>
<dbReference type="SMART" id="SM00065">
    <property type="entry name" value="GAF"/>
    <property type="match status" value="1"/>
</dbReference>
<dbReference type="Gene3D" id="3.60.40.10">
    <property type="entry name" value="PPM-type phosphatase domain"/>
    <property type="match status" value="1"/>
</dbReference>
<evidence type="ECO:0000259" key="17">
    <source>
        <dbReference type="SMART" id="SM00331"/>
    </source>
</evidence>
<keyword evidence="19" id="KW-1185">Reference proteome</keyword>
<keyword evidence="8" id="KW-0067">ATP-binding</keyword>
<feature type="domain" description="GAF" evidence="16">
    <location>
        <begin position="5"/>
        <end position="193"/>
    </location>
</feature>
<dbReference type="GO" id="GO:0016301">
    <property type="term" value="F:kinase activity"/>
    <property type="evidence" value="ECO:0007669"/>
    <property type="project" value="UniProtKB-KW"/>
</dbReference>
<organism evidence="18 19">
    <name type="scientific">Streptomyces seoulensis</name>
    <dbReference type="NCBI Taxonomy" id="73044"/>
    <lineage>
        <taxon>Bacteria</taxon>
        <taxon>Bacillati</taxon>
        <taxon>Actinomycetota</taxon>
        <taxon>Actinomycetes</taxon>
        <taxon>Kitasatosporales</taxon>
        <taxon>Streptomycetaceae</taxon>
        <taxon>Streptomyces</taxon>
    </lineage>
</organism>
<keyword evidence="2" id="KW-0597">Phosphoprotein</keyword>
<dbReference type="FunFam" id="3.60.40.10:FF:000005">
    <property type="entry name" value="Serine/threonine protein phosphatase"/>
    <property type="match status" value="1"/>
</dbReference>
<evidence type="ECO:0000256" key="3">
    <source>
        <dbReference type="ARBA" id="ARBA00022679"/>
    </source>
</evidence>
<evidence type="ECO:0000256" key="1">
    <source>
        <dbReference type="ARBA" id="ARBA00013081"/>
    </source>
</evidence>
<reference evidence="18 19" key="1">
    <citation type="submission" date="2018-08" db="EMBL/GenBank/DDBJ databases">
        <title>The complete genome sequence of Streptomyces seoulensis, a pioneer strain for nickel superoxide dismutase discovery.</title>
        <authorList>
            <person name="Shin J."/>
            <person name="Lee J.-S."/>
            <person name="Lee E.-J."/>
            <person name="Youn H.-D."/>
        </authorList>
    </citation>
    <scope>NUCLEOTIDE SEQUENCE [LARGE SCALE GENOMIC DNA]</scope>
    <source>
        <strain evidence="18 19">KCTC 9819</strain>
    </source>
</reference>
<dbReference type="STRING" id="73044.GCA_000725795_03131"/>
<dbReference type="GO" id="GO:0046872">
    <property type="term" value="F:metal ion binding"/>
    <property type="evidence" value="ECO:0007669"/>
    <property type="project" value="UniProtKB-KW"/>
</dbReference>
<evidence type="ECO:0000259" key="16">
    <source>
        <dbReference type="SMART" id="SM00065"/>
    </source>
</evidence>
<evidence type="ECO:0000313" key="19">
    <source>
        <dbReference type="Proteomes" id="UP000292547"/>
    </source>
</evidence>
<keyword evidence="3" id="KW-0808">Transferase</keyword>
<dbReference type="Pfam" id="PF01590">
    <property type="entry name" value="GAF"/>
    <property type="match status" value="1"/>
</dbReference>
<evidence type="ECO:0000256" key="2">
    <source>
        <dbReference type="ARBA" id="ARBA00022553"/>
    </source>
</evidence>
<keyword evidence="10" id="KW-0904">Protein phosphatase</keyword>
<dbReference type="OrthoDB" id="118142at2"/>
<dbReference type="InterPro" id="IPR003018">
    <property type="entry name" value="GAF"/>
</dbReference>
<evidence type="ECO:0000256" key="6">
    <source>
        <dbReference type="ARBA" id="ARBA00022777"/>
    </source>
</evidence>
<dbReference type="GeneID" id="300102345"/>
<evidence type="ECO:0000256" key="7">
    <source>
        <dbReference type="ARBA" id="ARBA00022801"/>
    </source>
</evidence>
<dbReference type="Pfam" id="PF07228">
    <property type="entry name" value="SpoIIE"/>
    <property type="match status" value="1"/>
</dbReference>
<dbReference type="Gene3D" id="3.30.450.40">
    <property type="match status" value="1"/>
</dbReference>
<evidence type="ECO:0000256" key="10">
    <source>
        <dbReference type="ARBA" id="ARBA00022912"/>
    </source>
</evidence>
<evidence type="ECO:0000256" key="5">
    <source>
        <dbReference type="ARBA" id="ARBA00022741"/>
    </source>
</evidence>
<dbReference type="Proteomes" id="UP000292547">
    <property type="component" value="Chromosome"/>
</dbReference>
<keyword evidence="7" id="KW-0378">Hydrolase</keyword>
<accession>A0A4P6U254</accession>
<feature type="domain" description="PPM-type phosphatase" evidence="17">
    <location>
        <begin position="213"/>
        <end position="427"/>
    </location>
</feature>
<evidence type="ECO:0000256" key="14">
    <source>
        <dbReference type="ARBA" id="ARBA00075117"/>
    </source>
</evidence>
<evidence type="ECO:0000256" key="4">
    <source>
        <dbReference type="ARBA" id="ARBA00022723"/>
    </source>
</evidence>
<keyword evidence="11" id="KW-0464">Manganese</keyword>
<comment type="function">
    <text evidence="13">Primarily acts as an independent SigF regulator that is sensitive to the osmosensory signal, mediating the cross talk of PknD with the SigF regulon. Possesses both phosphatase and kinase activities. The kinase domain functions as a classic anti-sigma factor-like kinase to phosphorylate the anti-anti-sigma factor domain at the canonical regulatory site, and the phosphatase domain antagonizes this activity.</text>
</comment>
<keyword evidence="6" id="KW-0418">Kinase</keyword>